<evidence type="ECO:0000256" key="1">
    <source>
        <dbReference type="ARBA" id="ARBA00022448"/>
    </source>
</evidence>
<dbReference type="OrthoDB" id="2116389at2759"/>
<evidence type="ECO:0000313" key="3">
    <source>
        <dbReference type="EMBL" id="KAG5637590.1"/>
    </source>
</evidence>
<keyword evidence="2" id="KW-1133">Transmembrane helix</keyword>
<keyword evidence="2" id="KW-0812">Transmembrane</keyword>
<dbReference type="Proteomes" id="UP000717328">
    <property type="component" value="Unassembled WGS sequence"/>
</dbReference>
<keyword evidence="4" id="KW-1185">Reference proteome</keyword>
<protein>
    <recommendedName>
        <fullName evidence="5">Cytosine-purine permease</fullName>
    </recommendedName>
</protein>
<name>A0A9P7K669_9AGAR</name>
<keyword evidence="1" id="KW-0813">Transport</keyword>
<dbReference type="InterPro" id="IPR026030">
    <property type="entry name" value="Pur-cyt_permease_Fcy2/21/22"/>
</dbReference>
<dbReference type="GO" id="GO:0005886">
    <property type="term" value="C:plasma membrane"/>
    <property type="evidence" value="ECO:0007669"/>
    <property type="project" value="TreeGrafter"/>
</dbReference>
<keyword evidence="2" id="KW-0472">Membrane</keyword>
<accession>A0A9P7K669</accession>
<sequence>MLGVGGKHLRGGEYPPLPPPSAANVISFITFVMSSIISIIGYWSTVFAAIVIAEHFIFRRGHFKRYAVLDAWDVPRRLPPGIAALIAFAGAFGIIVPCMSQVWYEGPIARMGTGDIGVLTGFVVAGILYVPLRTAEKRWTSSREIS</sequence>
<reference evidence="3" key="2">
    <citation type="submission" date="2021-10" db="EMBL/GenBank/DDBJ databases">
        <title>Phylogenomics reveals ancestral predisposition of the termite-cultivated fungus Termitomyces towards a domesticated lifestyle.</title>
        <authorList>
            <person name="Auxier B."/>
            <person name="Grum-Grzhimaylo A."/>
            <person name="Cardenas M.E."/>
            <person name="Lodge J.D."/>
            <person name="Laessoe T."/>
            <person name="Pedersen O."/>
            <person name="Smith M.E."/>
            <person name="Kuyper T.W."/>
            <person name="Franco-Molano E.A."/>
            <person name="Baroni T.J."/>
            <person name="Aanen D.K."/>
        </authorList>
    </citation>
    <scope>NUCLEOTIDE SEQUENCE</scope>
    <source>
        <strain evidence="3">D49</strain>
    </source>
</reference>
<dbReference type="EMBL" id="JABCKI010005818">
    <property type="protein sequence ID" value="KAG5637590.1"/>
    <property type="molecule type" value="Genomic_DNA"/>
</dbReference>
<feature type="transmembrane region" description="Helical" evidence="2">
    <location>
        <begin position="116"/>
        <end position="132"/>
    </location>
</feature>
<comment type="caution">
    <text evidence="3">The sequence shown here is derived from an EMBL/GenBank/DDBJ whole genome shotgun (WGS) entry which is preliminary data.</text>
</comment>
<dbReference type="GO" id="GO:0022857">
    <property type="term" value="F:transmembrane transporter activity"/>
    <property type="evidence" value="ECO:0007669"/>
    <property type="project" value="InterPro"/>
</dbReference>
<evidence type="ECO:0008006" key="5">
    <source>
        <dbReference type="Google" id="ProtNLM"/>
    </source>
</evidence>
<feature type="transmembrane region" description="Helical" evidence="2">
    <location>
        <begin position="25"/>
        <end position="58"/>
    </location>
</feature>
<gene>
    <name evidence="3" type="ORF">H0H81_004041</name>
</gene>
<organism evidence="3 4">
    <name type="scientific">Sphagnurus paluster</name>
    <dbReference type="NCBI Taxonomy" id="117069"/>
    <lineage>
        <taxon>Eukaryota</taxon>
        <taxon>Fungi</taxon>
        <taxon>Dikarya</taxon>
        <taxon>Basidiomycota</taxon>
        <taxon>Agaricomycotina</taxon>
        <taxon>Agaricomycetes</taxon>
        <taxon>Agaricomycetidae</taxon>
        <taxon>Agaricales</taxon>
        <taxon>Tricholomatineae</taxon>
        <taxon>Lyophyllaceae</taxon>
        <taxon>Sphagnurus</taxon>
    </lineage>
</organism>
<evidence type="ECO:0000313" key="4">
    <source>
        <dbReference type="Proteomes" id="UP000717328"/>
    </source>
</evidence>
<evidence type="ECO:0000256" key="2">
    <source>
        <dbReference type="SAM" id="Phobius"/>
    </source>
</evidence>
<proteinExistence type="predicted"/>
<reference evidence="3" key="1">
    <citation type="submission" date="2021-02" db="EMBL/GenBank/DDBJ databases">
        <authorList>
            <person name="Nieuwenhuis M."/>
            <person name="Van De Peppel L.J.J."/>
        </authorList>
    </citation>
    <scope>NUCLEOTIDE SEQUENCE</scope>
    <source>
        <strain evidence="3">D49</strain>
    </source>
</reference>
<dbReference type="Gene3D" id="1.10.4160.10">
    <property type="entry name" value="Hydantoin permease"/>
    <property type="match status" value="1"/>
</dbReference>
<dbReference type="PANTHER" id="PTHR31806:SF5">
    <property type="entry name" value="PURINE-CYTOSINE PERMEASE FCY21"/>
    <property type="match status" value="1"/>
</dbReference>
<feature type="transmembrane region" description="Helical" evidence="2">
    <location>
        <begin position="78"/>
        <end position="104"/>
    </location>
</feature>
<dbReference type="PANTHER" id="PTHR31806">
    <property type="entry name" value="PURINE-CYTOSINE PERMEASE FCY2-RELATED"/>
    <property type="match status" value="1"/>
</dbReference>
<dbReference type="AlphaFoldDB" id="A0A9P7K669"/>